<reference evidence="2 3" key="1">
    <citation type="submission" date="2020-01" db="EMBL/GenBank/DDBJ databases">
        <authorList>
            <person name="Gupta K D."/>
        </authorList>
    </citation>
    <scope>NUCLEOTIDE SEQUENCE [LARGE SCALE GENOMIC DNA]</scope>
</reference>
<dbReference type="AlphaFoldDB" id="A0A8S0WTH6"/>
<organism evidence="2 3">
    <name type="scientific">Cyclocybe aegerita</name>
    <name type="common">Black poplar mushroom</name>
    <name type="synonym">Agrocybe aegerita</name>
    <dbReference type="NCBI Taxonomy" id="1973307"/>
    <lineage>
        <taxon>Eukaryota</taxon>
        <taxon>Fungi</taxon>
        <taxon>Dikarya</taxon>
        <taxon>Basidiomycota</taxon>
        <taxon>Agaricomycotina</taxon>
        <taxon>Agaricomycetes</taxon>
        <taxon>Agaricomycetidae</taxon>
        <taxon>Agaricales</taxon>
        <taxon>Agaricineae</taxon>
        <taxon>Bolbitiaceae</taxon>
        <taxon>Cyclocybe</taxon>
    </lineage>
</organism>
<dbReference type="EMBL" id="CACVBS010000047">
    <property type="protein sequence ID" value="CAA7265196.1"/>
    <property type="molecule type" value="Genomic_DNA"/>
</dbReference>
<dbReference type="Gene3D" id="2.60.120.260">
    <property type="entry name" value="Galactose-binding domain-like"/>
    <property type="match status" value="2"/>
</dbReference>
<feature type="transmembrane region" description="Helical" evidence="1">
    <location>
        <begin position="306"/>
        <end position="329"/>
    </location>
</feature>
<protein>
    <recommendedName>
        <fullName evidence="4">Transmembrane protein</fullName>
    </recommendedName>
</protein>
<evidence type="ECO:0000313" key="2">
    <source>
        <dbReference type="EMBL" id="CAA7265196.1"/>
    </source>
</evidence>
<gene>
    <name evidence="2" type="ORF">AAE3_LOCUS7448</name>
</gene>
<dbReference type="OrthoDB" id="2945030at2759"/>
<comment type="caution">
    <text evidence="2">The sequence shown here is derived from an EMBL/GenBank/DDBJ whole genome shotgun (WGS) entry which is preliminary data.</text>
</comment>
<keyword evidence="1" id="KW-1133">Transmembrane helix</keyword>
<proteinExistence type="predicted"/>
<name>A0A8S0WTH6_CYCAE</name>
<dbReference type="Proteomes" id="UP000467700">
    <property type="component" value="Unassembled WGS sequence"/>
</dbReference>
<keyword evidence="1" id="KW-0472">Membrane</keyword>
<keyword evidence="3" id="KW-1185">Reference proteome</keyword>
<evidence type="ECO:0000256" key="1">
    <source>
        <dbReference type="SAM" id="Phobius"/>
    </source>
</evidence>
<sequence length="386" mass="41291">MAIVVTPPLTRWIVLDDTDERIEYSGSWSEVDTRLFDNVGNFGATFGGTQHLTATRGNGFNFKFNGTSVLVQGTMPSVSLSAATGVIWNCIIDGEASTQPRSNVAMTSLNNFVLCRYDNLTPGEHTFGVEVMNNGANFYVDRLAYGALNSVPTSLNKVVQVGYNDRGIMYSGGATEWTTHTAYAPSLNSDDPGATISFNFTGTSVAWYTASPNGIVNASRASYQIDDEAPVTFNIPGGFDAPRLNQKYFHTPSRESGDHRLTVKYLGQKEQMPLSLAYMEVTNIPTVAPGASTSTAAHEGQNGLPLAPIVGGLAGALFLLAMMGLFVWYRLRSRARAAAKAAPIAAYTAPMRSQASPISISGSEKKKIGSVKASSNSNSPPFLLII</sequence>
<evidence type="ECO:0000313" key="3">
    <source>
        <dbReference type="Proteomes" id="UP000467700"/>
    </source>
</evidence>
<accession>A0A8S0WTH6</accession>
<evidence type="ECO:0008006" key="4">
    <source>
        <dbReference type="Google" id="ProtNLM"/>
    </source>
</evidence>
<keyword evidence="1" id="KW-0812">Transmembrane</keyword>